<dbReference type="AlphaFoldDB" id="A0A1G6TK57"/>
<reference evidence="2" key="1">
    <citation type="submission" date="2016-09" db="EMBL/GenBank/DDBJ databases">
        <authorList>
            <person name="Varghese N."/>
            <person name="Submissions S."/>
        </authorList>
    </citation>
    <scope>NUCLEOTIDE SEQUENCE [LARGE SCALE GENOMIC DNA]</scope>
    <source>
        <strain evidence="2">TNe-862</strain>
    </source>
</reference>
<evidence type="ECO:0000313" key="1">
    <source>
        <dbReference type="EMBL" id="SDD28705.1"/>
    </source>
</evidence>
<dbReference type="EMBL" id="FMYQ01000017">
    <property type="protein sequence ID" value="SDD28705.1"/>
    <property type="molecule type" value="Genomic_DNA"/>
</dbReference>
<gene>
    <name evidence="1" type="ORF">SAMN05421548_11747</name>
</gene>
<dbReference type="STRING" id="416944.SAMN05421548_11747"/>
<organism evidence="1 2">
    <name type="scientific">Paraburkholderia lycopersici</name>
    <dbReference type="NCBI Taxonomy" id="416944"/>
    <lineage>
        <taxon>Bacteria</taxon>
        <taxon>Pseudomonadati</taxon>
        <taxon>Pseudomonadota</taxon>
        <taxon>Betaproteobacteria</taxon>
        <taxon>Burkholderiales</taxon>
        <taxon>Burkholderiaceae</taxon>
        <taxon>Paraburkholderia</taxon>
    </lineage>
</organism>
<accession>A0A1G6TK57</accession>
<keyword evidence="2" id="KW-1185">Reference proteome</keyword>
<proteinExistence type="predicted"/>
<protein>
    <submittedName>
        <fullName evidence="1">Uncharacterized protein</fullName>
    </submittedName>
</protein>
<name>A0A1G6TK57_9BURK</name>
<evidence type="ECO:0000313" key="2">
    <source>
        <dbReference type="Proteomes" id="UP000198908"/>
    </source>
</evidence>
<dbReference type="Proteomes" id="UP000198908">
    <property type="component" value="Unassembled WGS sequence"/>
</dbReference>
<sequence length="38" mass="4195">MKFAPTLSMPNVFSRDARAYVQQRMNVALALAGALAQR</sequence>